<accession>A0A6G5AGD3</accession>
<organism evidence="1">
    <name type="scientific">Rhipicephalus microplus</name>
    <name type="common">Cattle tick</name>
    <name type="synonym">Boophilus microplus</name>
    <dbReference type="NCBI Taxonomy" id="6941"/>
    <lineage>
        <taxon>Eukaryota</taxon>
        <taxon>Metazoa</taxon>
        <taxon>Ecdysozoa</taxon>
        <taxon>Arthropoda</taxon>
        <taxon>Chelicerata</taxon>
        <taxon>Arachnida</taxon>
        <taxon>Acari</taxon>
        <taxon>Parasitiformes</taxon>
        <taxon>Ixodida</taxon>
        <taxon>Ixodoidea</taxon>
        <taxon>Ixodidae</taxon>
        <taxon>Rhipicephalinae</taxon>
        <taxon>Rhipicephalus</taxon>
        <taxon>Boophilus</taxon>
    </lineage>
</organism>
<proteinExistence type="predicted"/>
<dbReference type="EMBL" id="GIKN01007375">
    <property type="protein sequence ID" value="NIE49648.1"/>
    <property type="molecule type" value="Transcribed_RNA"/>
</dbReference>
<evidence type="ECO:0000313" key="1">
    <source>
        <dbReference type="EMBL" id="NIE49648.1"/>
    </source>
</evidence>
<reference evidence="1" key="1">
    <citation type="submission" date="2020-03" db="EMBL/GenBank/DDBJ databases">
        <title>A transcriptome and proteome of the tick Rhipicephalus microplus shaped by the genetic composition of its hosts and developmental stage.</title>
        <authorList>
            <person name="Garcia G.R."/>
            <person name="Ribeiro J.M.C."/>
            <person name="Maruyama S.R."/>
            <person name="Gardinasse L.G."/>
            <person name="Nelson K."/>
            <person name="Ferreira B.R."/>
            <person name="Andrade T.G."/>
            <person name="Santos I.K.F.M."/>
        </authorList>
    </citation>
    <scope>NUCLEOTIDE SEQUENCE</scope>
    <source>
        <strain evidence="1">NSGR</strain>
        <tissue evidence="1">Salivary glands</tissue>
    </source>
</reference>
<sequence length="132" mass="14913">MSALLAKPLVCCTHRHRFLDVVFNPWIRVAAKHYLCAQFLISSSSTELPSFPSLSVKYLVSSETTLFDFLDAPPMQNITLLSSETCFHLCILILCCPLSPGNRLKKKICDFFKAQLKNTFARQAWLDNQSAV</sequence>
<dbReference type="AlphaFoldDB" id="A0A6G5AGD3"/>
<name>A0A6G5AGD3_RHIMP</name>
<protein>
    <submittedName>
        <fullName evidence="1">Uncharacterized protein</fullName>
    </submittedName>
</protein>